<sequence length="41" mass="5017">MGEFLEYSEYVFRYLQDQQVVDEQVSQILESGDYSDEEDWF</sequence>
<organism evidence="1">
    <name type="scientific">Vibrio phage P018-4</name>
    <dbReference type="NCBI Taxonomy" id="3229728"/>
    <lineage>
        <taxon>Viruses</taxon>
        <taxon>Duplodnaviria</taxon>
        <taxon>Heunggongvirae</taxon>
        <taxon>Uroviricota</taxon>
        <taxon>Caudoviricetes</taxon>
    </lineage>
</organism>
<reference evidence="1" key="1">
    <citation type="submission" date="2024-06" db="EMBL/GenBank/DDBJ databases">
        <authorList>
            <person name="Yang R."/>
        </authorList>
    </citation>
    <scope>NUCLEOTIDE SEQUENCE</scope>
</reference>
<proteinExistence type="predicted"/>
<evidence type="ECO:0000313" key="1">
    <source>
        <dbReference type="EMBL" id="XDG30853.1"/>
    </source>
</evidence>
<protein>
    <submittedName>
        <fullName evidence="1">Uncharacterized protein</fullName>
    </submittedName>
</protein>
<accession>A0AB39AJC1</accession>
<dbReference type="EMBL" id="PP934186">
    <property type="protein sequence ID" value="XDG30853.1"/>
    <property type="molecule type" value="Genomic_DNA"/>
</dbReference>
<name>A0AB39AJC1_9CAUD</name>